<organism evidence="3 4">
    <name type="scientific">Bos mutus</name>
    <name type="common">wild yak</name>
    <dbReference type="NCBI Taxonomy" id="72004"/>
    <lineage>
        <taxon>Eukaryota</taxon>
        <taxon>Metazoa</taxon>
        <taxon>Chordata</taxon>
        <taxon>Craniata</taxon>
        <taxon>Vertebrata</taxon>
        <taxon>Euteleostomi</taxon>
        <taxon>Mammalia</taxon>
        <taxon>Eutheria</taxon>
        <taxon>Laurasiatheria</taxon>
        <taxon>Artiodactyla</taxon>
        <taxon>Ruminantia</taxon>
        <taxon>Pecora</taxon>
        <taxon>Bovidae</taxon>
        <taxon>Bovinae</taxon>
        <taxon>Bos</taxon>
    </lineage>
</organism>
<dbReference type="EMBL" id="VBQZ03000228">
    <property type="protein sequence ID" value="MXQ98274.1"/>
    <property type="molecule type" value="Genomic_DNA"/>
</dbReference>
<protein>
    <submittedName>
        <fullName evidence="3">Uncharacterized protein</fullName>
    </submittedName>
</protein>
<keyword evidence="2" id="KW-0732">Signal</keyword>
<feature type="signal peptide" evidence="2">
    <location>
        <begin position="1"/>
        <end position="23"/>
    </location>
</feature>
<sequence>MWPLLSGVLASTLLLQPWTPSGGEGQTRVRSHSPDASGQFPALLPATQGHPRDRCEGPQSRCRRPATRNLRDRERVVLVYQLDMKTLALPTRGGSRQGRASEGSQLERRA</sequence>
<comment type="caution">
    <text evidence="3">The sequence shown here is derived from an EMBL/GenBank/DDBJ whole genome shotgun (WGS) entry which is preliminary data.</text>
</comment>
<evidence type="ECO:0000313" key="4">
    <source>
        <dbReference type="Proteomes" id="UP000322234"/>
    </source>
</evidence>
<feature type="region of interest" description="Disordered" evidence="1">
    <location>
        <begin position="16"/>
        <end position="68"/>
    </location>
</feature>
<dbReference type="AlphaFoldDB" id="A0A6B0SEA3"/>
<name>A0A6B0SEA3_9CETA</name>
<evidence type="ECO:0000313" key="3">
    <source>
        <dbReference type="EMBL" id="MXQ98274.1"/>
    </source>
</evidence>
<gene>
    <name evidence="3" type="ORF">E5288_WYG020297</name>
</gene>
<evidence type="ECO:0000256" key="1">
    <source>
        <dbReference type="SAM" id="MobiDB-lite"/>
    </source>
</evidence>
<dbReference type="Proteomes" id="UP000322234">
    <property type="component" value="Unassembled WGS sequence"/>
</dbReference>
<accession>A0A6B0SEA3</accession>
<proteinExistence type="predicted"/>
<keyword evidence="4" id="KW-1185">Reference proteome</keyword>
<feature type="region of interest" description="Disordered" evidence="1">
    <location>
        <begin position="88"/>
        <end position="110"/>
    </location>
</feature>
<feature type="chain" id="PRO_5025625902" evidence="2">
    <location>
        <begin position="24"/>
        <end position="110"/>
    </location>
</feature>
<evidence type="ECO:0000256" key="2">
    <source>
        <dbReference type="SAM" id="SignalP"/>
    </source>
</evidence>
<reference evidence="3" key="1">
    <citation type="submission" date="2019-10" db="EMBL/GenBank/DDBJ databases">
        <title>The sequence and de novo assembly of the wild yak genome.</title>
        <authorList>
            <person name="Liu Y."/>
        </authorList>
    </citation>
    <scope>NUCLEOTIDE SEQUENCE [LARGE SCALE GENOMIC DNA]</scope>
    <source>
        <strain evidence="3">WY2019</strain>
    </source>
</reference>